<dbReference type="AlphaFoldDB" id="A0A0K6IHT2"/>
<feature type="chain" id="PRO_5005505091" evidence="1">
    <location>
        <begin position="25"/>
        <end position="724"/>
    </location>
</feature>
<dbReference type="InterPro" id="IPR015943">
    <property type="entry name" value="WD40/YVTN_repeat-like_dom_sf"/>
</dbReference>
<reference evidence="4" key="1">
    <citation type="submission" date="2015-08" db="EMBL/GenBank/DDBJ databases">
        <authorList>
            <person name="Varghese N."/>
        </authorList>
    </citation>
    <scope>NUCLEOTIDE SEQUENCE [LARGE SCALE GENOMIC DNA]</scope>
    <source>
        <strain evidence="4">JCM 18476</strain>
    </source>
</reference>
<evidence type="ECO:0000259" key="2">
    <source>
        <dbReference type="Pfam" id="PF13449"/>
    </source>
</evidence>
<dbReference type="RefSeq" id="WP_055461572.1">
    <property type="nucleotide sequence ID" value="NZ_CYHG01000001.1"/>
</dbReference>
<dbReference type="Pfam" id="PF13449">
    <property type="entry name" value="Phytase-like"/>
    <property type="match status" value="1"/>
</dbReference>
<evidence type="ECO:0000313" key="4">
    <source>
        <dbReference type="Proteomes" id="UP000182769"/>
    </source>
</evidence>
<dbReference type="OrthoDB" id="9803927at2"/>
<dbReference type="PANTHER" id="PTHR46928">
    <property type="entry name" value="MESENCHYME-SPECIFIC CELL SURFACE GLYCOPROTEIN"/>
    <property type="match status" value="1"/>
</dbReference>
<dbReference type="InterPro" id="IPR052956">
    <property type="entry name" value="Mesenchyme-surface_protein"/>
</dbReference>
<gene>
    <name evidence="3" type="ORF">Ga0061065_101461</name>
</gene>
<dbReference type="SUPFAM" id="SSF50969">
    <property type="entry name" value="YVTN repeat-like/Quinoprotein amine dehydrogenase"/>
    <property type="match status" value="1"/>
</dbReference>
<sequence>MLRTIFRRTLLAGCLAGVSLVAQADSFNRIASFPVTKNLGNQALETITSAEIITATADGHTLIYSDSPRGGIGFIDIKQANQPKALGFLDLKGEPTSVASVGQWVVAGVNTSESYTNPSGYLAIANVASQKVMQRCDLGGQPDSVAVSKDGRYIAVAIENERDEELNDGALPQMPAGYVVIIEFDQATGECKKTHNISLTGLADIAPSDPEPEFVAFNDNNEVVVTLQENNHIVVINAEQAKVMQHFSAGTVNLSQIDVKKDGALTFTASQSNVKREPDAVKWLDNDRFVIANEGDYQGGARGFTIFNKKGDVLFESGARFEHEVIRVGHYPEKRSGKKGAEPEGLEVATFNGQTYIFVMSERGSVMAVYKDTGAEPEFVQMLPSGIAPESAIAIPGRHLIATANEADLVKDGGPRSHVMLYQLENKAPAYPQIRSNLDAQGAPIGWGALSGLAADQKQAGKLYAISDSFYSNQPAIFTIDATKSPAQITEKLVVTRDGKPAEKLDLEGIVVDPQGGFWLASEGNEKKEVPHALYHVTATGEIDQTIDFPAELLKNQERFGAEGITLVDHTLWVAIQRPWKDDAKDQTKLLAYDLVSKQWSAAHYPLEKAENGWMGLSEITAHNGSLYVIERDNQLAEAAKVKRLYKVDLANVKTAALGESLPTLSKHLVYDFIPELKAQNGIVVDKIEGFTIDASNTGYAVTDNDGVDDSTGETFFFKVGEFK</sequence>
<dbReference type="Proteomes" id="UP000182769">
    <property type="component" value="Unassembled WGS sequence"/>
</dbReference>
<dbReference type="EMBL" id="CYHG01000001">
    <property type="protein sequence ID" value="CUB02621.1"/>
    <property type="molecule type" value="Genomic_DNA"/>
</dbReference>
<evidence type="ECO:0000256" key="1">
    <source>
        <dbReference type="SAM" id="SignalP"/>
    </source>
</evidence>
<keyword evidence="4" id="KW-1185">Reference proteome</keyword>
<dbReference type="SUPFAM" id="SSF50956">
    <property type="entry name" value="Thermostable phytase (3-phytase)"/>
    <property type="match status" value="1"/>
</dbReference>
<dbReference type="InterPro" id="IPR027372">
    <property type="entry name" value="Phytase-like_dom"/>
</dbReference>
<protein>
    <submittedName>
        <fullName evidence="3">Esterase-like activity of phytase</fullName>
    </submittedName>
</protein>
<feature type="signal peptide" evidence="1">
    <location>
        <begin position="1"/>
        <end position="24"/>
    </location>
</feature>
<proteinExistence type="predicted"/>
<accession>A0A0K6IHT2</accession>
<dbReference type="STRING" id="1137284.GCA_001418205_00463"/>
<feature type="domain" description="Phytase-like" evidence="2">
    <location>
        <begin position="446"/>
        <end position="706"/>
    </location>
</feature>
<dbReference type="Gene3D" id="2.130.10.10">
    <property type="entry name" value="YVTN repeat-like/Quinoprotein amine dehydrogenase"/>
    <property type="match status" value="1"/>
</dbReference>
<dbReference type="InterPro" id="IPR011044">
    <property type="entry name" value="Quino_amine_DH_bsu"/>
</dbReference>
<keyword evidence="1" id="KW-0732">Signal</keyword>
<name>A0A0K6IHT2_9GAMM</name>
<dbReference type="PANTHER" id="PTHR46928:SF1">
    <property type="entry name" value="MESENCHYME-SPECIFIC CELL SURFACE GLYCOPROTEIN"/>
    <property type="match status" value="1"/>
</dbReference>
<evidence type="ECO:0000313" key="3">
    <source>
        <dbReference type="EMBL" id="CUB02621.1"/>
    </source>
</evidence>
<organism evidence="3 4">
    <name type="scientific">Marinomonas fungiae</name>
    <dbReference type="NCBI Taxonomy" id="1137284"/>
    <lineage>
        <taxon>Bacteria</taxon>
        <taxon>Pseudomonadati</taxon>
        <taxon>Pseudomonadota</taxon>
        <taxon>Gammaproteobacteria</taxon>
        <taxon>Oceanospirillales</taxon>
        <taxon>Oceanospirillaceae</taxon>
        <taxon>Marinomonas</taxon>
    </lineage>
</organism>